<accession>A0A2K8NTS1</accession>
<dbReference type="EMBL" id="CP024962">
    <property type="protein sequence ID" value="ATZ16578.1"/>
    <property type="molecule type" value="Genomic_DNA"/>
</dbReference>
<organism evidence="1 2">
    <name type="scientific">Entomoplasma freundtii</name>
    <dbReference type="NCBI Taxonomy" id="74700"/>
    <lineage>
        <taxon>Bacteria</taxon>
        <taxon>Bacillati</taxon>
        <taxon>Mycoplasmatota</taxon>
        <taxon>Mollicutes</taxon>
        <taxon>Entomoplasmatales</taxon>
        <taxon>Entomoplasmataceae</taxon>
        <taxon>Entomoplasma</taxon>
    </lineage>
</organism>
<proteinExistence type="predicted"/>
<dbReference type="Proteomes" id="UP000232222">
    <property type="component" value="Chromosome"/>
</dbReference>
<evidence type="ECO:0000313" key="1">
    <source>
        <dbReference type="EMBL" id="ATZ16578.1"/>
    </source>
</evidence>
<dbReference type="AlphaFoldDB" id="A0A2K8NTS1"/>
<evidence type="ECO:0000313" key="2">
    <source>
        <dbReference type="Proteomes" id="UP000232222"/>
    </source>
</evidence>
<protein>
    <submittedName>
        <fullName evidence="1">Uncharacterized protein</fullName>
    </submittedName>
</protein>
<keyword evidence="2" id="KW-1185">Reference proteome</keyword>
<dbReference type="RefSeq" id="WP_100609625.1">
    <property type="nucleotide sequence ID" value="NZ_CP024962.1"/>
</dbReference>
<sequence length="259" mass="31246">MTALTWINLVLWILDLCVVVGISGFYLWFAKWYHDWKVLEINSGHDLIDSHTMGQLVETFQKKLNLTNYVIEFQDNDYERRLFWNLKRREKKIIITKRIFPSVGYELDYLISRLWIASKELEHNRLLITYKWVVKFLPYLYLALIGLCFIGQTVVFFLGLNQQEVLSNSALDFLWTNPIFAFLVFIFFALWVFNFYIAFDLKTKVEQLYNKEVVPLVKEILDFYTFDFFAARQYAQEMRLPYAFTFRNRLDKWLGPFVY</sequence>
<gene>
    <name evidence="1" type="ORF">EFREU_v1c05570</name>
</gene>
<reference evidence="1 2" key="1">
    <citation type="submission" date="2017-11" db="EMBL/GenBank/DDBJ databases">
        <title>Genome sequence of Entomoplasma freundtii BARC 318 (ATCC 51999).</title>
        <authorList>
            <person name="Lo W.-S."/>
            <person name="Gasparich G.E."/>
            <person name="Kuo C.-H."/>
        </authorList>
    </citation>
    <scope>NUCLEOTIDE SEQUENCE [LARGE SCALE GENOMIC DNA]</scope>
    <source>
        <strain evidence="1 2">BARC 318</strain>
    </source>
</reference>
<dbReference type="OrthoDB" id="391715at2"/>
<dbReference type="KEGG" id="efr:EFREU_v1c05570"/>
<name>A0A2K8NTS1_9MOLU</name>